<accession>A0ABS8RRE6</accession>
<sequence>YHDKRLPRWAPCHTYGMHARCFPGNVPVRERRAMPAKHCANRRVMPHAMRMQGDVNYREMFASKPYHGV</sequence>
<evidence type="ECO:0000313" key="2">
    <source>
        <dbReference type="Proteomes" id="UP000823775"/>
    </source>
</evidence>
<evidence type="ECO:0000313" key="1">
    <source>
        <dbReference type="EMBL" id="MCD7448194.1"/>
    </source>
</evidence>
<dbReference type="EMBL" id="JACEIK010000055">
    <property type="protein sequence ID" value="MCD7448194.1"/>
    <property type="molecule type" value="Genomic_DNA"/>
</dbReference>
<organism evidence="1 2">
    <name type="scientific">Datura stramonium</name>
    <name type="common">Jimsonweed</name>
    <name type="synonym">Common thornapple</name>
    <dbReference type="NCBI Taxonomy" id="4076"/>
    <lineage>
        <taxon>Eukaryota</taxon>
        <taxon>Viridiplantae</taxon>
        <taxon>Streptophyta</taxon>
        <taxon>Embryophyta</taxon>
        <taxon>Tracheophyta</taxon>
        <taxon>Spermatophyta</taxon>
        <taxon>Magnoliopsida</taxon>
        <taxon>eudicotyledons</taxon>
        <taxon>Gunneridae</taxon>
        <taxon>Pentapetalae</taxon>
        <taxon>asterids</taxon>
        <taxon>lamiids</taxon>
        <taxon>Solanales</taxon>
        <taxon>Solanaceae</taxon>
        <taxon>Solanoideae</taxon>
        <taxon>Datureae</taxon>
        <taxon>Datura</taxon>
    </lineage>
</organism>
<dbReference type="Proteomes" id="UP000823775">
    <property type="component" value="Unassembled WGS sequence"/>
</dbReference>
<feature type="non-terminal residue" evidence="1">
    <location>
        <position position="1"/>
    </location>
</feature>
<gene>
    <name evidence="1" type="ORF">HAX54_039549</name>
</gene>
<comment type="caution">
    <text evidence="1">The sequence shown here is derived from an EMBL/GenBank/DDBJ whole genome shotgun (WGS) entry which is preliminary data.</text>
</comment>
<name>A0ABS8RRE6_DATST</name>
<reference evidence="1 2" key="1">
    <citation type="journal article" date="2021" name="BMC Genomics">
        <title>Datura genome reveals duplications of psychoactive alkaloid biosynthetic genes and high mutation rate following tissue culture.</title>
        <authorList>
            <person name="Rajewski A."/>
            <person name="Carter-House D."/>
            <person name="Stajich J."/>
            <person name="Litt A."/>
        </authorList>
    </citation>
    <scope>NUCLEOTIDE SEQUENCE [LARGE SCALE GENOMIC DNA]</scope>
    <source>
        <strain evidence="1">AR-01</strain>
    </source>
</reference>
<keyword evidence="2" id="KW-1185">Reference proteome</keyword>
<proteinExistence type="predicted"/>
<protein>
    <submittedName>
        <fullName evidence="1">Uncharacterized protein</fullName>
    </submittedName>
</protein>